<dbReference type="Proteomes" id="UP000239560">
    <property type="component" value="Unassembled WGS sequence"/>
</dbReference>
<feature type="non-terminal residue" evidence="1">
    <location>
        <position position="1"/>
    </location>
</feature>
<gene>
    <name evidence="1" type="ORF">AAT19DRAFT_12500</name>
</gene>
<reference evidence="1 2" key="1">
    <citation type="journal article" date="2018" name="Elife">
        <title>Functional genomics of lipid metabolism in the oleaginous yeast Rhodosporidium toruloides.</title>
        <authorList>
            <person name="Coradetti S.T."/>
            <person name="Pinel D."/>
            <person name="Geiselman G."/>
            <person name="Ito M."/>
            <person name="Mondo S."/>
            <person name="Reilly M.C."/>
            <person name="Cheng Y.F."/>
            <person name="Bauer S."/>
            <person name="Grigoriev I."/>
            <person name="Gladden J.M."/>
            <person name="Simmons B.A."/>
            <person name="Brem R."/>
            <person name="Arkin A.P."/>
            <person name="Skerker J.M."/>
        </authorList>
    </citation>
    <scope>NUCLEOTIDE SEQUENCE [LARGE SCALE GENOMIC DNA]</scope>
    <source>
        <strain evidence="1 2">NBRC 0880</strain>
    </source>
</reference>
<dbReference type="AlphaFoldDB" id="A0A2T0AGF5"/>
<evidence type="ECO:0000313" key="1">
    <source>
        <dbReference type="EMBL" id="PRQ77082.1"/>
    </source>
</evidence>
<accession>A0A2T0AGF5</accession>
<sequence>VTPSLFCLDSTLDATTSTLSTPQLNCRQGLGGRRAGPLKVKVDVLVVLAFEWQLLQRRGSSGFNTRLVCRASFNRADPFFRLSLRLGFHDGALRHVASSIFASDMLTSPPTARSKARRQTVSACLKSRQ</sequence>
<dbReference type="EMBL" id="LCTV02000002">
    <property type="protein sequence ID" value="PRQ77082.1"/>
    <property type="molecule type" value="Genomic_DNA"/>
</dbReference>
<organism evidence="1 2">
    <name type="scientific">Rhodotorula toruloides</name>
    <name type="common">Yeast</name>
    <name type="synonym">Rhodosporidium toruloides</name>
    <dbReference type="NCBI Taxonomy" id="5286"/>
    <lineage>
        <taxon>Eukaryota</taxon>
        <taxon>Fungi</taxon>
        <taxon>Dikarya</taxon>
        <taxon>Basidiomycota</taxon>
        <taxon>Pucciniomycotina</taxon>
        <taxon>Microbotryomycetes</taxon>
        <taxon>Sporidiobolales</taxon>
        <taxon>Sporidiobolaceae</taxon>
        <taxon>Rhodotorula</taxon>
    </lineage>
</organism>
<evidence type="ECO:0000313" key="2">
    <source>
        <dbReference type="Proteomes" id="UP000239560"/>
    </source>
</evidence>
<comment type="caution">
    <text evidence="1">The sequence shown here is derived from an EMBL/GenBank/DDBJ whole genome shotgun (WGS) entry which is preliminary data.</text>
</comment>
<name>A0A2T0AGF5_RHOTO</name>
<proteinExistence type="predicted"/>
<protein>
    <submittedName>
        <fullName evidence="1">Uncharacterized protein</fullName>
    </submittedName>
</protein>